<dbReference type="Proteomes" id="UP000036367">
    <property type="component" value="Unassembled WGS sequence"/>
</dbReference>
<reference evidence="1" key="1">
    <citation type="submission" date="2015-05" db="EMBL/GenBank/DDBJ databases">
        <title>Permanent draft genome of Rhodopirellula islandicus K833.</title>
        <authorList>
            <person name="Kizina J."/>
            <person name="Richter M."/>
            <person name="Glockner F.O."/>
            <person name="Harder J."/>
        </authorList>
    </citation>
    <scope>NUCLEOTIDE SEQUENCE [LARGE SCALE GENOMIC DNA]</scope>
    <source>
        <strain evidence="1">K833</strain>
    </source>
</reference>
<evidence type="ECO:0000313" key="1">
    <source>
        <dbReference type="EMBL" id="KLU05656.1"/>
    </source>
</evidence>
<dbReference type="AlphaFoldDB" id="A0A0J1BGK5"/>
<name>A0A0J1BGK5_RHOIS</name>
<accession>A0A0J1BGK5</accession>
<sequence>MKSKSCSKEPLHLVFCLLPVRQRMDELGDSVMDVFCFDDRTAFQSQTCRTTSQEFSGAWM</sequence>
<gene>
    <name evidence="1" type="ORF">RISK_002288</name>
</gene>
<protein>
    <submittedName>
        <fullName evidence="1">Uncharacterized protein</fullName>
    </submittedName>
</protein>
<comment type="caution">
    <text evidence="1">The sequence shown here is derived from an EMBL/GenBank/DDBJ whole genome shotgun (WGS) entry which is preliminary data.</text>
</comment>
<evidence type="ECO:0000313" key="2">
    <source>
        <dbReference type="Proteomes" id="UP000036367"/>
    </source>
</evidence>
<proteinExistence type="predicted"/>
<dbReference type="EMBL" id="LECT01000017">
    <property type="protein sequence ID" value="KLU05656.1"/>
    <property type="molecule type" value="Genomic_DNA"/>
</dbReference>
<keyword evidence="2" id="KW-1185">Reference proteome</keyword>
<organism evidence="1 2">
    <name type="scientific">Rhodopirellula islandica</name>
    <dbReference type="NCBI Taxonomy" id="595434"/>
    <lineage>
        <taxon>Bacteria</taxon>
        <taxon>Pseudomonadati</taxon>
        <taxon>Planctomycetota</taxon>
        <taxon>Planctomycetia</taxon>
        <taxon>Pirellulales</taxon>
        <taxon>Pirellulaceae</taxon>
        <taxon>Rhodopirellula</taxon>
    </lineage>
</organism>